<organism evidence="2 3">
    <name type="scientific">Pisum sativum</name>
    <name type="common">Garden pea</name>
    <name type="synonym">Lathyrus oleraceus</name>
    <dbReference type="NCBI Taxonomy" id="3888"/>
    <lineage>
        <taxon>Eukaryota</taxon>
        <taxon>Viridiplantae</taxon>
        <taxon>Streptophyta</taxon>
        <taxon>Embryophyta</taxon>
        <taxon>Tracheophyta</taxon>
        <taxon>Spermatophyta</taxon>
        <taxon>Magnoliopsida</taxon>
        <taxon>eudicotyledons</taxon>
        <taxon>Gunneridae</taxon>
        <taxon>Pentapetalae</taxon>
        <taxon>rosids</taxon>
        <taxon>fabids</taxon>
        <taxon>Fabales</taxon>
        <taxon>Fabaceae</taxon>
        <taxon>Papilionoideae</taxon>
        <taxon>50 kb inversion clade</taxon>
        <taxon>NPAAA clade</taxon>
        <taxon>Hologalegina</taxon>
        <taxon>IRL clade</taxon>
        <taxon>Fabeae</taxon>
        <taxon>Lathyrus</taxon>
    </lineage>
</organism>
<dbReference type="InterPro" id="IPR051283">
    <property type="entry name" value="Sec_Metabolite_Acyltrans"/>
</dbReference>
<proteinExistence type="predicted"/>
<dbReference type="Pfam" id="PF02458">
    <property type="entry name" value="Transferase"/>
    <property type="match status" value="1"/>
</dbReference>
<name>A0A9D4XLW9_PEA</name>
<comment type="caution">
    <text evidence="2">The sequence shown here is derived from an EMBL/GenBank/DDBJ whole genome shotgun (WGS) entry which is preliminary data.</text>
</comment>
<dbReference type="Gene3D" id="3.30.559.10">
    <property type="entry name" value="Chloramphenicol acetyltransferase-like domain"/>
    <property type="match status" value="2"/>
</dbReference>
<dbReference type="Gramene" id="Psat04G0479100-T1">
    <property type="protein sequence ID" value="KAI5421081.1"/>
    <property type="gene ID" value="KIW84_044791"/>
</dbReference>
<evidence type="ECO:0000313" key="3">
    <source>
        <dbReference type="Proteomes" id="UP001058974"/>
    </source>
</evidence>
<evidence type="ECO:0000313" key="2">
    <source>
        <dbReference type="EMBL" id="KAI5421081.1"/>
    </source>
</evidence>
<dbReference type="Gramene" id="Psat4g144200.1">
    <property type="protein sequence ID" value="Psat4g144200.1.cds1"/>
    <property type="gene ID" value="Psat4g144200"/>
</dbReference>
<protein>
    <recommendedName>
        <fullName evidence="4">HXXXD-type acyl-transferase family protein</fullName>
    </recommendedName>
</protein>
<dbReference type="EMBL" id="JAMSHJ010000004">
    <property type="protein sequence ID" value="KAI5421081.1"/>
    <property type="molecule type" value="Genomic_DNA"/>
</dbReference>
<accession>A0A9D4XLW9</accession>
<dbReference type="GO" id="GO:0016740">
    <property type="term" value="F:transferase activity"/>
    <property type="evidence" value="ECO:0007669"/>
    <property type="project" value="UniProtKB-KW"/>
</dbReference>
<dbReference type="AlphaFoldDB" id="A0A9D4XLW9"/>
<keyword evidence="1" id="KW-0808">Transferase</keyword>
<dbReference type="PANTHER" id="PTHR31896:SF43">
    <property type="entry name" value="PROTEIN ENHANCED PSEUDOMONAS SUSCEPTIBILITY 1"/>
    <property type="match status" value="1"/>
</dbReference>
<evidence type="ECO:0000256" key="1">
    <source>
        <dbReference type="ARBA" id="ARBA00022679"/>
    </source>
</evidence>
<dbReference type="InterPro" id="IPR023213">
    <property type="entry name" value="CAT-like_dom_sf"/>
</dbReference>
<dbReference type="Proteomes" id="UP001058974">
    <property type="component" value="Chromosome 4"/>
</dbReference>
<keyword evidence="3" id="KW-1185">Reference proteome</keyword>
<gene>
    <name evidence="2" type="ORF">KIW84_044791</name>
</gene>
<reference evidence="2 3" key="1">
    <citation type="journal article" date="2022" name="Nat. Genet.">
        <title>Improved pea reference genome and pan-genome highlight genomic features and evolutionary characteristics.</title>
        <authorList>
            <person name="Yang T."/>
            <person name="Liu R."/>
            <person name="Luo Y."/>
            <person name="Hu S."/>
            <person name="Wang D."/>
            <person name="Wang C."/>
            <person name="Pandey M.K."/>
            <person name="Ge S."/>
            <person name="Xu Q."/>
            <person name="Li N."/>
            <person name="Li G."/>
            <person name="Huang Y."/>
            <person name="Saxena R.K."/>
            <person name="Ji Y."/>
            <person name="Li M."/>
            <person name="Yan X."/>
            <person name="He Y."/>
            <person name="Liu Y."/>
            <person name="Wang X."/>
            <person name="Xiang C."/>
            <person name="Varshney R.K."/>
            <person name="Ding H."/>
            <person name="Gao S."/>
            <person name="Zong X."/>
        </authorList>
    </citation>
    <scope>NUCLEOTIDE SEQUENCE [LARGE SCALE GENOMIC DNA]</scope>
    <source>
        <strain evidence="2 3">cv. Zhongwan 6</strain>
    </source>
</reference>
<sequence>MNSVQVLSTTIIHAPNHNIYGSKVRTIDLTPWDLQYLPFGYSQIGLLYHHTSQLDTKCQIQHLKQSLTYALEFFPPFTDRLNITEHEDNTISCSINCNNQGALFVHAATENISVDNILQPTYLPSIFYSFFPLNKFKNYHGSAQPLLAVQVTELADGIVIACSINHVVVDGTLVWHFINSWAKISKGNFEISKVPSFERWFPNSIQRPIRFHFPLESRDSLFNDQNDVEEKLHVSKSERFFHLSKENIAKLKSKANLEAGTKNISSLQAVFTHVWRSVTRSKNLDPQTEVSFVMDIGVRPRFIPPLQKDYFGNAVIKCVVTIKAGELLEDGGLGRGAWEINKKIALHNDDMLKNQYEKWLITPSFVFTRDDNSLVIGSSPRFDVYGNDFGWGKPVGVRIKEMGRFLCVQVFKKVV</sequence>
<dbReference type="PANTHER" id="PTHR31896">
    <property type="entry name" value="FAMILY REGULATORY PROTEIN, PUTATIVE (AFU_ORTHOLOGUE AFUA_3G14730)-RELATED"/>
    <property type="match status" value="1"/>
</dbReference>
<evidence type="ECO:0008006" key="4">
    <source>
        <dbReference type="Google" id="ProtNLM"/>
    </source>
</evidence>